<dbReference type="FunFam" id="1.10.10.10:FF:000214">
    <property type="entry name" value="Methylated-DNA--protein-cysteine methyltransferase"/>
    <property type="match status" value="1"/>
</dbReference>
<dbReference type="AlphaFoldDB" id="R4YKE6"/>
<feature type="domain" description="HTH araC/xylS-type" evidence="11">
    <location>
        <begin position="12"/>
        <end position="110"/>
    </location>
</feature>
<name>R4YKE6_OLEAN</name>
<dbReference type="InterPro" id="IPR018060">
    <property type="entry name" value="HTH_AraC"/>
</dbReference>
<evidence type="ECO:0000256" key="7">
    <source>
        <dbReference type="ARBA" id="ARBA00023015"/>
    </source>
</evidence>
<keyword evidence="13" id="KW-1185">Reference proteome</keyword>
<organism evidence="12 13">
    <name type="scientific">Oleispira antarctica RB-8</name>
    <dbReference type="NCBI Taxonomy" id="698738"/>
    <lineage>
        <taxon>Bacteria</taxon>
        <taxon>Pseudomonadati</taxon>
        <taxon>Pseudomonadota</taxon>
        <taxon>Gammaproteobacteria</taxon>
        <taxon>Oceanospirillales</taxon>
        <taxon>Oceanospirillaceae</taxon>
        <taxon>Oleispira</taxon>
    </lineage>
</organism>
<keyword evidence="5" id="KW-0808">Transferase</keyword>
<sequence length="281" mass="31388">MSSTCIQYHKIAKAIAYLDDNFKQQPSLDQVAEQLNMSAFHFQRLFKEWVGISPKKYLQFLTVSYAKSQLEAEKSSLLKVAAEAGLSGSGRLHDLFVNIEGMTPGEYKKGGQNLAINYSFSETPFGDVVVASTEKGICYLAFIDSYALGLEELKKNFPNASYQKRLDNNQKNTLCIFQHDWSQLNKIKLHLKGTDFQLKVWQALLTIPQGGLVTYGNIARRITQPTASRAVGTAIGSNPIAFLIPCHRVIQSSGNIGGYRWNPIRKKAIIGWEAAKQYADE</sequence>
<dbReference type="Gene3D" id="1.10.10.60">
    <property type="entry name" value="Homeodomain-like"/>
    <property type="match status" value="1"/>
</dbReference>
<dbReference type="Gene3D" id="3.30.160.70">
    <property type="entry name" value="Methylated DNA-protein cysteine methyltransferase domain"/>
    <property type="match status" value="1"/>
</dbReference>
<evidence type="ECO:0000256" key="5">
    <source>
        <dbReference type="ARBA" id="ARBA00022679"/>
    </source>
</evidence>
<evidence type="ECO:0000256" key="6">
    <source>
        <dbReference type="ARBA" id="ARBA00022763"/>
    </source>
</evidence>
<dbReference type="NCBIfam" id="TIGR00589">
    <property type="entry name" value="ogt"/>
    <property type="match status" value="1"/>
</dbReference>
<dbReference type="GO" id="GO:0003908">
    <property type="term" value="F:methylated-DNA-[protein]-cysteine S-methyltransferase activity"/>
    <property type="evidence" value="ECO:0007669"/>
    <property type="project" value="UniProtKB-EC"/>
</dbReference>
<dbReference type="InterPro" id="IPR036217">
    <property type="entry name" value="MethylDNA_cys_MeTrfase_DNAb"/>
</dbReference>
<evidence type="ECO:0000256" key="10">
    <source>
        <dbReference type="ARBA" id="ARBA00049348"/>
    </source>
</evidence>
<evidence type="ECO:0000256" key="3">
    <source>
        <dbReference type="ARBA" id="ARBA00011918"/>
    </source>
</evidence>
<dbReference type="PROSITE" id="PS00374">
    <property type="entry name" value="MGMT"/>
    <property type="match status" value="1"/>
</dbReference>
<dbReference type="GO" id="GO:0004812">
    <property type="term" value="F:aminoacyl-tRNA ligase activity"/>
    <property type="evidence" value="ECO:0007669"/>
    <property type="project" value="UniProtKB-KW"/>
</dbReference>
<dbReference type="HOGENOM" id="CLU_000445_52_0_6"/>
<dbReference type="InterPro" id="IPR009057">
    <property type="entry name" value="Homeodomain-like_sf"/>
</dbReference>
<evidence type="ECO:0000313" key="13">
    <source>
        <dbReference type="Proteomes" id="UP000032749"/>
    </source>
</evidence>
<dbReference type="EMBL" id="FO203512">
    <property type="protein sequence ID" value="CCK74887.1"/>
    <property type="molecule type" value="Genomic_DNA"/>
</dbReference>
<accession>R4YKE6</accession>
<dbReference type="KEGG" id="oai:OLEAN_C07110"/>
<proteinExistence type="inferred from homology"/>
<dbReference type="InterPro" id="IPR036631">
    <property type="entry name" value="MGMT_N_sf"/>
</dbReference>
<evidence type="ECO:0000256" key="9">
    <source>
        <dbReference type="ARBA" id="ARBA00023204"/>
    </source>
</evidence>
<dbReference type="CDD" id="cd06445">
    <property type="entry name" value="ATase"/>
    <property type="match status" value="1"/>
</dbReference>
<evidence type="ECO:0000256" key="2">
    <source>
        <dbReference type="ARBA" id="ARBA00008711"/>
    </source>
</evidence>
<keyword evidence="4" id="KW-0489">Methyltransferase</keyword>
<dbReference type="InterPro" id="IPR036388">
    <property type="entry name" value="WH-like_DNA-bd_sf"/>
</dbReference>
<evidence type="ECO:0000256" key="8">
    <source>
        <dbReference type="ARBA" id="ARBA00023163"/>
    </source>
</evidence>
<dbReference type="InterPro" id="IPR001497">
    <property type="entry name" value="MethylDNA_cys_MeTrfase_AS"/>
</dbReference>
<dbReference type="STRING" id="698738.OLEAN_C07110"/>
<dbReference type="EC" id="2.1.1.63" evidence="3"/>
<reference evidence="12 13" key="1">
    <citation type="journal article" date="2013" name="Nat. Commun.">
        <title>Genome sequence and functional genomic analysis of the oil-degrading bacterium Oleispira antarctica.</title>
        <authorList>
            <person name="Kube M."/>
            <person name="Chernikova T.N."/>
            <person name="Al-Ramahi Y."/>
            <person name="Beloqui A."/>
            <person name="Lopez-Cortez N."/>
            <person name="Guazzaroni M.E."/>
            <person name="Heipieper H.J."/>
            <person name="Klages S."/>
            <person name="Kotsyurbenko O.R."/>
            <person name="Langer I."/>
            <person name="Nechitaylo T.Y."/>
            <person name="Lunsdorf H."/>
            <person name="Fernandez M."/>
            <person name="Juarez S."/>
            <person name="Ciordia S."/>
            <person name="Singer A."/>
            <person name="Kagan O."/>
            <person name="Egorova O."/>
            <person name="Petit P.A."/>
            <person name="Stogios P."/>
            <person name="Kim Y."/>
            <person name="Tchigvintsev A."/>
            <person name="Flick R."/>
            <person name="Denaro R."/>
            <person name="Genovese M."/>
            <person name="Albar J.P."/>
            <person name="Reva O.N."/>
            <person name="Martinez-Gomariz M."/>
            <person name="Tran H."/>
            <person name="Ferrer M."/>
            <person name="Savchenko A."/>
            <person name="Yakunin A.F."/>
            <person name="Yakimov M.M."/>
            <person name="Golyshina O.V."/>
            <person name="Reinhardt R."/>
            <person name="Golyshin P.N."/>
        </authorList>
    </citation>
    <scope>NUCLEOTIDE SEQUENCE [LARGE SCALE GENOMIC DNA]</scope>
</reference>
<evidence type="ECO:0000259" key="11">
    <source>
        <dbReference type="PROSITE" id="PS01124"/>
    </source>
</evidence>
<comment type="catalytic activity">
    <reaction evidence="1">
        <text>a 4-O-methyl-thymidine in DNA + L-cysteinyl-[protein] = a thymidine in DNA + S-methyl-L-cysteinyl-[protein]</text>
        <dbReference type="Rhea" id="RHEA:53428"/>
        <dbReference type="Rhea" id="RHEA-COMP:10131"/>
        <dbReference type="Rhea" id="RHEA-COMP:10132"/>
        <dbReference type="Rhea" id="RHEA-COMP:13555"/>
        <dbReference type="Rhea" id="RHEA-COMP:13556"/>
        <dbReference type="ChEBI" id="CHEBI:29950"/>
        <dbReference type="ChEBI" id="CHEBI:82612"/>
        <dbReference type="ChEBI" id="CHEBI:137386"/>
        <dbReference type="ChEBI" id="CHEBI:137387"/>
        <dbReference type="EC" id="2.1.1.63"/>
    </reaction>
</comment>
<keyword evidence="8" id="KW-0804">Transcription</keyword>
<dbReference type="OrthoDB" id="9811249at2"/>
<dbReference type="SUPFAM" id="SSF46689">
    <property type="entry name" value="Homeodomain-like"/>
    <property type="match status" value="1"/>
</dbReference>
<dbReference type="SUPFAM" id="SSF46767">
    <property type="entry name" value="Methylated DNA-protein cysteine methyltransferase, C-terminal domain"/>
    <property type="match status" value="1"/>
</dbReference>
<keyword evidence="6" id="KW-0227">DNA damage</keyword>
<evidence type="ECO:0000256" key="4">
    <source>
        <dbReference type="ARBA" id="ARBA00022603"/>
    </source>
</evidence>
<protein>
    <recommendedName>
        <fullName evidence="3">methylated-DNA--[protein]-cysteine S-methyltransferase</fullName>
        <ecNumber evidence="3">2.1.1.63</ecNumber>
    </recommendedName>
</protein>
<dbReference type="Proteomes" id="UP000032749">
    <property type="component" value="Chromosome"/>
</dbReference>
<gene>
    <name evidence="12" type="ORF">OLEAN_C07110</name>
</gene>
<keyword evidence="7" id="KW-0805">Transcription regulation</keyword>
<dbReference type="InterPro" id="IPR014048">
    <property type="entry name" value="MethylDNA_cys_MeTrfase_DNA-bd"/>
</dbReference>
<dbReference type="PATRIC" id="fig|698738.3.peg.733"/>
<comment type="similarity">
    <text evidence="2">Belongs to the MGMT family.</text>
</comment>
<dbReference type="GO" id="GO:0003700">
    <property type="term" value="F:DNA-binding transcription factor activity"/>
    <property type="evidence" value="ECO:0007669"/>
    <property type="project" value="InterPro"/>
</dbReference>
<dbReference type="PANTHER" id="PTHR10815:SF13">
    <property type="entry name" value="METHYLATED-DNA--PROTEIN-CYSTEINE METHYLTRANSFERASE"/>
    <property type="match status" value="1"/>
</dbReference>
<dbReference type="SUPFAM" id="SSF53155">
    <property type="entry name" value="Methylated DNA-protein cysteine methyltransferase domain"/>
    <property type="match status" value="1"/>
</dbReference>
<dbReference type="SMART" id="SM00342">
    <property type="entry name" value="HTH_ARAC"/>
    <property type="match status" value="1"/>
</dbReference>
<dbReference type="GO" id="GO:0006281">
    <property type="term" value="P:DNA repair"/>
    <property type="evidence" value="ECO:0007669"/>
    <property type="project" value="UniProtKB-KW"/>
</dbReference>
<evidence type="ECO:0000313" key="12">
    <source>
        <dbReference type="EMBL" id="CCK74887.1"/>
    </source>
</evidence>
<dbReference type="GO" id="GO:0032259">
    <property type="term" value="P:methylation"/>
    <property type="evidence" value="ECO:0007669"/>
    <property type="project" value="UniProtKB-KW"/>
</dbReference>
<dbReference type="GO" id="GO:0043565">
    <property type="term" value="F:sequence-specific DNA binding"/>
    <property type="evidence" value="ECO:0007669"/>
    <property type="project" value="InterPro"/>
</dbReference>
<keyword evidence="12" id="KW-0030">Aminoacyl-tRNA synthetase</keyword>
<dbReference type="Pfam" id="PF01035">
    <property type="entry name" value="DNA_binding_1"/>
    <property type="match status" value="1"/>
</dbReference>
<dbReference type="PROSITE" id="PS01124">
    <property type="entry name" value="HTH_ARAC_FAMILY_2"/>
    <property type="match status" value="1"/>
</dbReference>
<keyword evidence="12" id="KW-0436">Ligase</keyword>
<dbReference type="PANTHER" id="PTHR10815">
    <property type="entry name" value="METHYLATED-DNA--PROTEIN-CYSTEINE METHYLTRANSFERASE"/>
    <property type="match status" value="1"/>
</dbReference>
<dbReference type="Gene3D" id="1.10.10.10">
    <property type="entry name" value="Winged helix-like DNA-binding domain superfamily/Winged helix DNA-binding domain"/>
    <property type="match status" value="1"/>
</dbReference>
<keyword evidence="9" id="KW-0234">DNA repair</keyword>
<dbReference type="Pfam" id="PF12833">
    <property type="entry name" value="HTH_18"/>
    <property type="match status" value="1"/>
</dbReference>
<evidence type="ECO:0000256" key="1">
    <source>
        <dbReference type="ARBA" id="ARBA00001286"/>
    </source>
</evidence>
<comment type="catalytic activity">
    <reaction evidence="10">
        <text>a 6-O-methyl-2'-deoxyguanosine in DNA + L-cysteinyl-[protein] = S-methyl-L-cysteinyl-[protein] + a 2'-deoxyguanosine in DNA</text>
        <dbReference type="Rhea" id="RHEA:24000"/>
        <dbReference type="Rhea" id="RHEA-COMP:10131"/>
        <dbReference type="Rhea" id="RHEA-COMP:10132"/>
        <dbReference type="Rhea" id="RHEA-COMP:11367"/>
        <dbReference type="Rhea" id="RHEA-COMP:11368"/>
        <dbReference type="ChEBI" id="CHEBI:29950"/>
        <dbReference type="ChEBI" id="CHEBI:82612"/>
        <dbReference type="ChEBI" id="CHEBI:85445"/>
        <dbReference type="ChEBI" id="CHEBI:85448"/>
        <dbReference type="EC" id="2.1.1.63"/>
    </reaction>
</comment>